<protein>
    <submittedName>
        <fullName evidence="2">Glucosamine-6-phosphate isomerase</fullName>
    </submittedName>
</protein>
<dbReference type="RefSeq" id="WP_096057170.1">
    <property type="nucleotide sequence ID" value="NZ_CP023344.1"/>
</dbReference>
<dbReference type="CDD" id="cd01399">
    <property type="entry name" value="GlcN6P_deaminase"/>
    <property type="match status" value="1"/>
</dbReference>
<dbReference type="InterPro" id="IPR004547">
    <property type="entry name" value="Glucosamine6P_isomerase"/>
</dbReference>
<organism evidence="2 3">
    <name type="scientific">Nibricoccus aquaticus</name>
    <dbReference type="NCBI Taxonomy" id="2576891"/>
    <lineage>
        <taxon>Bacteria</taxon>
        <taxon>Pseudomonadati</taxon>
        <taxon>Verrucomicrobiota</taxon>
        <taxon>Opitutia</taxon>
        <taxon>Opitutales</taxon>
        <taxon>Opitutaceae</taxon>
        <taxon>Nibricoccus</taxon>
    </lineage>
</organism>
<proteinExistence type="predicted"/>
<dbReference type="GO" id="GO:0005737">
    <property type="term" value="C:cytoplasm"/>
    <property type="evidence" value="ECO:0007669"/>
    <property type="project" value="TreeGrafter"/>
</dbReference>
<dbReference type="GO" id="GO:0004342">
    <property type="term" value="F:glucosamine-6-phosphate deaminase activity"/>
    <property type="evidence" value="ECO:0007669"/>
    <property type="project" value="InterPro"/>
</dbReference>
<evidence type="ECO:0000259" key="1">
    <source>
        <dbReference type="Pfam" id="PF01182"/>
    </source>
</evidence>
<dbReference type="OrthoDB" id="9791139at2"/>
<evidence type="ECO:0000313" key="3">
    <source>
        <dbReference type="Proteomes" id="UP000217265"/>
    </source>
</evidence>
<dbReference type="GO" id="GO:0016853">
    <property type="term" value="F:isomerase activity"/>
    <property type="evidence" value="ECO:0007669"/>
    <property type="project" value="UniProtKB-KW"/>
</dbReference>
<dbReference type="KEGG" id="vbh:CMV30_17175"/>
<gene>
    <name evidence="2" type="ORF">CMV30_17175</name>
</gene>
<dbReference type="EMBL" id="CP023344">
    <property type="protein sequence ID" value="ATC65541.1"/>
    <property type="molecule type" value="Genomic_DNA"/>
</dbReference>
<evidence type="ECO:0000313" key="2">
    <source>
        <dbReference type="EMBL" id="ATC65541.1"/>
    </source>
</evidence>
<dbReference type="AlphaFoldDB" id="A0A290QLY3"/>
<dbReference type="PANTHER" id="PTHR11280">
    <property type="entry name" value="GLUCOSAMINE-6-PHOSPHATE ISOMERASE"/>
    <property type="match status" value="1"/>
</dbReference>
<dbReference type="InterPro" id="IPR037171">
    <property type="entry name" value="NagB/RpiA_transferase-like"/>
</dbReference>
<name>A0A290QLY3_9BACT</name>
<feature type="domain" description="Glucosamine/galactosamine-6-phosphate isomerase" evidence="1">
    <location>
        <begin position="14"/>
        <end position="236"/>
    </location>
</feature>
<keyword evidence="3" id="KW-1185">Reference proteome</keyword>
<dbReference type="Gene3D" id="3.40.50.1360">
    <property type="match status" value="1"/>
</dbReference>
<sequence length="260" mass="28327">MFKDQLPGIEIHETRRAMGASAARHFVSKLETALKTKARARIILGCAPSQDEFFAGLVQEAQAHPALWARVEVFHMDDYVGLPESHPESFRTYLRKHLLDHVKVAAFNLIRGEAASPYDEARRYSALLAAAPIDVIGMGIGENGHIAFNDPPVADFADPALVKVVEMDGACRQQQVNDGCFPDLAAVPKLALTITLPVFSQATSLCCVVPGPRKAQAVRNSLLDPIGTNCPGTLLRTHADARLFLDRDSSARYLDSKTKA</sequence>
<dbReference type="GO" id="GO:0019262">
    <property type="term" value="P:N-acetylneuraminate catabolic process"/>
    <property type="evidence" value="ECO:0007669"/>
    <property type="project" value="TreeGrafter"/>
</dbReference>
<dbReference type="Proteomes" id="UP000217265">
    <property type="component" value="Chromosome"/>
</dbReference>
<reference evidence="2 3" key="1">
    <citation type="submission" date="2017-09" db="EMBL/GenBank/DDBJ databases">
        <title>Complete genome sequence of Verrucomicrobial strain HZ-65, isolated from freshwater.</title>
        <authorList>
            <person name="Choi A."/>
        </authorList>
    </citation>
    <scope>NUCLEOTIDE SEQUENCE [LARGE SCALE GENOMIC DNA]</scope>
    <source>
        <strain evidence="2 3">HZ-65</strain>
    </source>
</reference>
<keyword evidence="2" id="KW-0413">Isomerase</keyword>
<dbReference type="GO" id="GO:0006043">
    <property type="term" value="P:glucosamine catabolic process"/>
    <property type="evidence" value="ECO:0007669"/>
    <property type="project" value="TreeGrafter"/>
</dbReference>
<dbReference type="SUPFAM" id="SSF100950">
    <property type="entry name" value="NagB/RpiA/CoA transferase-like"/>
    <property type="match status" value="1"/>
</dbReference>
<dbReference type="GO" id="GO:0042802">
    <property type="term" value="F:identical protein binding"/>
    <property type="evidence" value="ECO:0007669"/>
    <property type="project" value="TreeGrafter"/>
</dbReference>
<dbReference type="PANTHER" id="PTHR11280:SF6">
    <property type="entry name" value="GLUCOSAMINE-6-PHOSPHATE ISOMERASE NAGB"/>
    <property type="match status" value="1"/>
</dbReference>
<dbReference type="GO" id="GO:0005975">
    <property type="term" value="P:carbohydrate metabolic process"/>
    <property type="evidence" value="ECO:0007669"/>
    <property type="project" value="InterPro"/>
</dbReference>
<dbReference type="InterPro" id="IPR006148">
    <property type="entry name" value="Glc/Gal-6P_isomerase"/>
</dbReference>
<dbReference type="Pfam" id="PF01182">
    <property type="entry name" value="Glucosamine_iso"/>
    <property type="match status" value="1"/>
</dbReference>
<accession>A0A290QLY3</accession>
<dbReference type="GO" id="GO:0006046">
    <property type="term" value="P:N-acetylglucosamine catabolic process"/>
    <property type="evidence" value="ECO:0007669"/>
    <property type="project" value="TreeGrafter"/>
</dbReference>